<dbReference type="Proteomes" id="UP000092321">
    <property type="component" value="Unassembled WGS sequence"/>
</dbReference>
<dbReference type="InterPro" id="IPR015797">
    <property type="entry name" value="NUDIX_hydrolase-like_dom_sf"/>
</dbReference>
<feature type="non-terminal residue" evidence="1">
    <location>
        <position position="1"/>
    </location>
</feature>
<keyword evidence="2" id="KW-1185">Reference proteome</keyword>
<dbReference type="SUPFAM" id="SSF55811">
    <property type="entry name" value="Nudix"/>
    <property type="match status" value="1"/>
</dbReference>
<dbReference type="OrthoDB" id="10261522at2759"/>
<dbReference type="EMBL" id="LXPE01000137">
    <property type="protein sequence ID" value="OBA25338.1"/>
    <property type="molecule type" value="Genomic_DNA"/>
</dbReference>
<evidence type="ECO:0000313" key="2">
    <source>
        <dbReference type="Proteomes" id="UP000092321"/>
    </source>
</evidence>
<evidence type="ECO:0008006" key="3">
    <source>
        <dbReference type="Google" id="ProtNLM"/>
    </source>
</evidence>
<sequence length="87" mass="10216">FDDEKNVITSELEFIYDLEFPTTVIPKINDSEVHEFKHYSLQELVDLLKSNDFKPNCSLVVVDFLVRHGYINVTNEPNYTEILLKTH</sequence>
<protein>
    <recommendedName>
        <fullName evidence="3">Nudix hydrolase domain-containing protein</fullName>
    </recommendedName>
</protein>
<evidence type="ECO:0000313" key="1">
    <source>
        <dbReference type="EMBL" id="OBA25338.1"/>
    </source>
</evidence>
<name>A0A1B7T9F2_9ASCO</name>
<gene>
    <name evidence="1" type="ORF">HANVADRAFT_13617</name>
</gene>
<comment type="caution">
    <text evidence="1">The sequence shown here is derived from an EMBL/GenBank/DDBJ whole genome shotgun (WGS) entry which is preliminary data.</text>
</comment>
<accession>A0A1B7T9F2</accession>
<feature type="non-terminal residue" evidence="1">
    <location>
        <position position="87"/>
    </location>
</feature>
<proteinExistence type="predicted"/>
<dbReference type="AlphaFoldDB" id="A0A1B7T9F2"/>
<reference evidence="2" key="1">
    <citation type="journal article" date="2016" name="Proc. Natl. Acad. Sci. U.S.A.">
        <title>Comparative genomics of biotechnologically important yeasts.</title>
        <authorList>
            <person name="Riley R."/>
            <person name="Haridas S."/>
            <person name="Wolfe K.H."/>
            <person name="Lopes M.R."/>
            <person name="Hittinger C.T."/>
            <person name="Goeker M."/>
            <person name="Salamov A.A."/>
            <person name="Wisecaver J.H."/>
            <person name="Long T.M."/>
            <person name="Calvey C.H."/>
            <person name="Aerts A.L."/>
            <person name="Barry K.W."/>
            <person name="Choi C."/>
            <person name="Clum A."/>
            <person name="Coughlan A.Y."/>
            <person name="Deshpande S."/>
            <person name="Douglass A.P."/>
            <person name="Hanson S.J."/>
            <person name="Klenk H.-P."/>
            <person name="LaButti K.M."/>
            <person name="Lapidus A."/>
            <person name="Lindquist E.A."/>
            <person name="Lipzen A.M."/>
            <person name="Meier-Kolthoff J.P."/>
            <person name="Ohm R.A."/>
            <person name="Otillar R.P."/>
            <person name="Pangilinan J.L."/>
            <person name="Peng Y."/>
            <person name="Rokas A."/>
            <person name="Rosa C.A."/>
            <person name="Scheuner C."/>
            <person name="Sibirny A.A."/>
            <person name="Slot J.C."/>
            <person name="Stielow J.B."/>
            <person name="Sun H."/>
            <person name="Kurtzman C.P."/>
            <person name="Blackwell M."/>
            <person name="Grigoriev I.V."/>
            <person name="Jeffries T.W."/>
        </authorList>
    </citation>
    <scope>NUCLEOTIDE SEQUENCE [LARGE SCALE GENOMIC DNA]</scope>
    <source>
        <strain evidence="2">NRRL Y-1626</strain>
    </source>
</reference>
<organism evidence="1 2">
    <name type="scientific">Hanseniaspora valbyensis NRRL Y-1626</name>
    <dbReference type="NCBI Taxonomy" id="766949"/>
    <lineage>
        <taxon>Eukaryota</taxon>
        <taxon>Fungi</taxon>
        <taxon>Dikarya</taxon>
        <taxon>Ascomycota</taxon>
        <taxon>Saccharomycotina</taxon>
        <taxon>Saccharomycetes</taxon>
        <taxon>Saccharomycodales</taxon>
        <taxon>Saccharomycodaceae</taxon>
        <taxon>Hanseniaspora</taxon>
    </lineage>
</organism>
<dbReference type="Gene3D" id="3.90.79.10">
    <property type="entry name" value="Nucleoside Triphosphate Pyrophosphohydrolase"/>
    <property type="match status" value="1"/>
</dbReference>